<comment type="caution">
    <text evidence="2">The sequence shown here is derived from an EMBL/GenBank/DDBJ whole genome shotgun (WGS) entry which is preliminary data.</text>
</comment>
<accession>A0A9P8TD05</accession>
<protein>
    <submittedName>
        <fullName evidence="2">Uncharacterized protein</fullName>
    </submittedName>
</protein>
<reference evidence="2" key="1">
    <citation type="journal article" date="2021" name="Open Biol.">
        <title>Shared evolutionary footprints suggest mitochondrial oxidative damage underlies multiple complex I losses in fungi.</title>
        <authorList>
            <person name="Schikora-Tamarit M.A."/>
            <person name="Marcet-Houben M."/>
            <person name="Nosek J."/>
            <person name="Gabaldon T."/>
        </authorList>
    </citation>
    <scope>NUCLEOTIDE SEQUENCE</scope>
    <source>
        <strain evidence="2">CBS2887</strain>
    </source>
</reference>
<dbReference type="Proteomes" id="UP000774326">
    <property type="component" value="Unassembled WGS sequence"/>
</dbReference>
<sequence length="327" mass="38245">MSTNSKSQRFTPSNTTKERSSRSKSLQEQQLPSATSAFDNESTLTDLERRKLRFSSMNSNKKSEQYGLLSRGEDNRLQRDPEARVAYFKKIQQDFTKGFYDSDFGQLTEVFDGLSLKGQGQDDDGSSTGSSTENKHNNKIIDDTLMSLRKLRESMLKITADDFTKSVFLFSIRISSRIGHYQTYLPSITYLLNHQTILTDSELKEIAHLYILHVSHFTRDDMLALELCHSYCPGNLRLLEVLQAMRTSDYLHWLRLYHNEKDTAYRQVMKFALERMVKSAIRVITKAYFQLPKAYVEDIFKLKFEVLKDRYDCQWKQDEDKIVIRQR</sequence>
<dbReference type="PANTHER" id="PTHR39398:SF1">
    <property type="entry name" value="CSN8_PSMD8_EIF3K DOMAIN-CONTAINING PROTEIN"/>
    <property type="match status" value="1"/>
</dbReference>
<evidence type="ECO:0000313" key="2">
    <source>
        <dbReference type="EMBL" id="KAH3674958.1"/>
    </source>
</evidence>
<organism evidence="2 3">
    <name type="scientific">Wickerhamomyces pijperi</name>
    <name type="common">Yeast</name>
    <name type="synonym">Pichia pijperi</name>
    <dbReference type="NCBI Taxonomy" id="599730"/>
    <lineage>
        <taxon>Eukaryota</taxon>
        <taxon>Fungi</taxon>
        <taxon>Dikarya</taxon>
        <taxon>Ascomycota</taxon>
        <taxon>Saccharomycotina</taxon>
        <taxon>Saccharomycetes</taxon>
        <taxon>Phaffomycetales</taxon>
        <taxon>Wickerhamomycetaceae</taxon>
        <taxon>Wickerhamomyces</taxon>
    </lineage>
</organism>
<reference evidence="2" key="2">
    <citation type="submission" date="2021-01" db="EMBL/GenBank/DDBJ databases">
        <authorList>
            <person name="Schikora-Tamarit M.A."/>
        </authorList>
    </citation>
    <scope>NUCLEOTIDE SEQUENCE</scope>
    <source>
        <strain evidence="2">CBS2887</strain>
    </source>
</reference>
<feature type="region of interest" description="Disordered" evidence="1">
    <location>
        <begin position="1"/>
        <end position="42"/>
    </location>
</feature>
<dbReference type="EMBL" id="JAEUBG010005439">
    <property type="protein sequence ID" value="KAH3674958.1"/>
    <property type="molecule type" value="Genomic_DNA"/>
</dbReference>
<name>A0A9P8TD05_WICPI</name>
<gene>
    <name evidence="2" type="ORF">WICPIJ_009403</name>
</gene>
<dbReference type="PANTHER" id="PTHR39398">
    <property type="entry name" value="YALI0F14311P"/>
    <property type="match status" value="1"/>
</dbReference>
<feature type="compositionally biased region" description="Polar residues" evidence="1">
    <location>
        <begin position="23"/>
        <end position="42"/>
    </location>
</feature>
<dbReference type="AlphaFoldDB" id="A0A9P8TD05"/>
<evidence type="ECO:0000256" key="1">
    <source>
        <dbReference type="SAM" id="MobiDB-lite"/>
    </source>
</evidence>
<feature type="compositionally biased region" description="Polar residues" evidence="1">
    <location>
        <begin position="1"/>
        <end position="15"/>
    </location>
</feature>
<keyword evidence="3" id="KW-1185">Reference proteome</keyword>
<dbReference type="OrthoDB" id="2100128at2759"/>
<evidence type="ECO:0000313" key="3">
    <source>
        <dbReference type="Proteomes" id="UP000774326"/>
    </source>
</evidence>
<feature type="region of interest" description="Disordered" evidence="1">
    <location>
        <begin position="55"/>
        <end position="75"/>
    </location>
</feature>
<proteinExistence type="predicted"/>